<reference evidence="1 2" key="1">
    <citation type="submission" date="2024-07" db="EMBL/GenBank/DDBJ databases">
        <title>Section-level genome sequencing and comparative genomics of Aspergillus sections Usti and Cavernicolus.</title>
        <authorList>
            <consortium name="Lawrence Berkeley National Laboratory"/>
            <person name="Nybo J.L."/>
            <person name="Vesth T.C."/>
            <person name="Theobald S."/>
            <person name="Frisvad J.C."/>
            <person name="Larsen T.O."/>
            <person name="Kjaerboelling I."/>
            <person name="Rothschild-Mancinelli K."/>
            <person name="Lyhne E.K."/>
            <person name="Kogle M.E."/>
            <person name="Barry K."/>
            <person name="Clum A."/>
            <person name="Na H."/>
            <person name="Ledsgaard L."/>
            <person name="Lin J."/>
            <person name="Lipzen A."/>
            <person name="Kuo A."/>
            <person name="Riley R."/>
            <person name="Mondo S."/>
            <person name="Labutti K."/>
            <person name="Haridas S."/>
            <person name="Pangalinan J."/>
            <person name="Salamov A.A."/>
            <person name="Simmons B.A."/>
            <person name="Magnuson J.K."/>
            <person name="Chen J."/>
            <person name="Drula E."/>
            <person name="Henrissat B."/>
            <person name="Wiebenga A."/>
            <person name="Lubbers R.J."/>
            <person name="Gomes A.C."/>
            <person name="Makela M.R."/>
            <person name="Stajich J."/>
            <person name="Grigoriev I.V."/>
            <person name="Mortensen U.H."/>
            <person name="De Vries R.P."/>
            <person name="Baker S.E."/>
            <person name="Andersen M.R."/>
        </authorList>
    </citation>
    <scope>NUCLEOTIDE SEQUENCE [LARGE SCALE GENOMIC DNA]</scope>
    <source>
        <strain evidence="1 2">CBS 123904</strain>
    </source>
</reference>
<organism evidence="1 2">
    <name type="scientific">Aspergillus pseudoustus</name>
    <dbReference type="NCBI Taxonomy" id="1810923"/>
    <lineage>
        <taxon>Eukaryota</taxon>
        <taxon>Fungi</taxon>
        <taxon>Dikarya</taxon>
        <taxon>Ascomycota</taxon>
        <taxon>Pezizomycotina</taxon>
        <taxon>Eurotiomycetes</taxon>
        <taxon>Eurotiomycetidae</taxon>
        <taxon>Eurotiales</taxon>
        <taxon>Aspergillaceae</taxon>
        <taxon>Aspergillus</taxon>
        <taxon>Aspergillus subgen. Nidulantes</taxon>
    </lineage>
</organism>
<name>A0ABR4J8B8_9EURO</name>
<accession>A0ABR4J8B8</accession>
<keyword evidence="2" id="KW-1185">Reference proteome</keyword>
<evidence type="ECO:0000313" key="2">
    <source>
        <dbReference type="Proteomes" id="UP001610446"/>
    </source>
</evidence>
<evidence type="ECO:0000313" key="1">
    <source>
        <dbReference type="EMBL" id="KAL2836304.1"/>
    </source>
</evidence>
<protein>
    <submittedName>
        <fullName evidence="1">Uncharacterized protein</fullName>
    </submittedName>
</protein>
<dbReference type="EMBL" id="JBFXLU010000181">
    <property type="protein sequence ID" value="KAL2836304.1"/>
    <property type="molecule type" value="Genomic_DNA"/>
</dbReference>
<gene>
    <name evidence="1" type="ORF">BJY01DRAFT_59233</name>
</gene>
<comment type="caution">
    <text evidence="1">The sequence shown here is derived from an EMBL/GenBank/DDBJ whole genome shotgun (WGS) entry which is preliminary data.</text>
</comment>
<proteinExistence type="predicted"/>
<dbReference type="Proteomes" id="UP001610446">
    <property type="component" value="Unassembled WGS sequence"/>
</dbReference>
<sequence>MATIRASIILNSRDDWRGWYNQIRSLAKARDIWEYIDPDTAAEQLPDIPRRPQIPELGRNEDENRWKMKMQHYTMQKNEYDEVRRGLAAVNELIHGSVSTLLVHHLYDKESIYDILKALKDYLAPSTEQQGQILLARYEKAREAPIQDQALDHWLSNFEAAYQECQGAGLPEVQGQHAVRHFLQAVSRHSWSWAERRFDSLQQDTSIQLPEIIRIYRGYLADTAAMRARSSDAAFATLKGQADQQAPQQASQHQYPQCICGQYHYFHRCWYLMQSKRPPNWIPRPDIQARFDQILAGPSNPIKEAIQQALQYDTPPPSNTEHAMAMIQLGFEA</sequence>